<dbReference type="GO" id="GO:0005886">
    <property type="term" value="C:plasma membrane"/>
    <property type="evidence" value="ECO:0007669"/>
    <property type="project" value="InterPro"/>
</dbReference>
<dbReference type="GO" id="GO:0000271">
    <property type="term" value="P:polysaccharide biosynthetic process"/>
    <property type="evidence" value="ECO:0007669"/>
    <property type="project" value="InterPro"/>
</dbReference>
<dbReference type="InterPro" id="IPR017472">
    <property type="entry name" value="Undecaprenyl-P_galact_Ptfrase"/>
</dbReference>
<sequence>MDIHQNLEENTKNHNIKYIFLDTSLSTTLRAKAHRRIYGIMIMSMLLSDLSGILLSVLLASIIRGFLYGSLTLSFFRWIPPFVIIFVVFASARGLYPAVGMKTLEVFHNLTTATSILFLITISGTFFFKMSDEFSRLLIGLSFIFCLVIIPLSRIIVRSIIYKLGFWGEPVVIIGPEEGARSSYLYFKETPKIGLDPKVMVFIPRDIGSLEVQERQILIQRLKEIRNAYNIRTILVLYDQLEEFALIRETYRDIFEKVILIGAGGTKLDLGGMSVRPYGDLLTLEIRHSLMDKNAQFQKRFADIFVSAFGIILISPLLAFISILIRIDSPGSVIYHQQRWGKHGKKYNMYKFRTMRKDADKILKTFLEENPALKQEWDQSQKLHYDPRITRVGHFLRRYSLDELPQLINVLIGNMSLVGPRPLLLHQREIYGNNYQNYVRVLPGMTGLWQISGRNHNLFSQKIILDMEYINNWSIWLDIYILVRTFWVVIRGDGAY</sequence>
<dbReference type="OrthoDB" id="9795351at2"/>
<evidence type="ECO:0000256" key="5">
    <source>
        <dbReference type="ARBA" id="ARBA00022989"/>
    </source>
</evidence>
<feature type="transmembrane region" description="Helical" evidence="7">
    <location>
        <begin position="301"/>
        <end position="325"/>
    </location>
</feature>
<keyword evidence="3 9" id="KW-0808">Transferase</keyword>
<dbReference type="InterPro" id="IPR003362">
    <property type="entry name" value="Bact_transf"/>
</dbReference>
<feature type="transmembrane region" description="Helical" evidence="7">
    <location>
        <begin position="107"/>
        <end position="128"/>
    </location>
</feature>
<evidence type="ECO:0000256" key="4">
    <source>
        <dbReference type="ARBA" id="ARBA00022692"/>
    </source>
</evidence>
<dbReference type="RefSeq" id="WP_062281526.1">
    <property type="nucleotide sequence ID" value="NZ_DF968181.1"/>
</dbReference>
<dbReference type="PANTHER" id="PTHR30576">
    <property type="entry name" value="COLANIC BIOSYNTHESIS UDP-GLUCOSE LIPID CARRIER TRANSFERASE"/>
    <property type="match status" value="1"/>
</dbReference>
<proteinExistence type="inferred from homology"/>
<dbReference type="Proteomes" id="UP000053370">
    <property type="component" value="Unassembled WGS sequence"/>
</dbReference>
<comment type="similarity">
    <text evidence="2">Belongs to the bacterial sugar transferase family.</text>
</comment>
<keyword evidence="5 7" id="KW-1133">Transmembrane helix</keyword>
<evidence type="ECO:0000313" key="9">
    <source>
        <dbReference type="EMBL" id="GAP41068.1"/>
    </source>
</evidence>
<comment type="subcellular location">
    <subcellularLocation>
        <location evidence="1">Membrane</location>
        <topology evidence="1">Multi-pass membrane protein</topology>
    </subcellularLocation>
</comment>
<dbReference type="NCBIfam" id="TIGR03025">
    <property type="entry name" value="EPS_sugtrans"/>
    <property type="match status" value="1"/>
</dbReference>
<feature type="domain" description="Bacterial sugar transferase" evidence="8">
    <location>
        <begin position="299"/>
        <end position="490"/>
    </location>
</feature>
<keyword evidence="6 7" id="KW-0472">Membrane</keyword>
<evidence type="ECO:0000259" key="8">
    <source>
        <dbReference type="Pfam" id="PF02397"/>
    </source>
</evidence>
<dbReference type="Pfam" id="PF02397">
    <property type="entry name" value="Bac_transf"/>
    <property type="match status" value="1"/>
</dbReference>
<feature type="transmembrane region" description="Helical" evidence="7">
    <location>
        <begin position="75"/>
        <end position="95"/>
    </location>
</feature>
<feature type="transmembrane region" description="Helical" evidence="7">
    <location>
        <begin position="134"/>
        <end position="157"/>
    </location>
</feature>
<accession>A0A0S7BL42</accession>
<evidence type="ECO:0000256" key="6">
    <source>
        <dbReference type="ARBA" id="ARBA00023136"/>
    </source>
</evidence>
<feature type="transmembrane region" description="Helical" evidence="7">
    <location>
        <begin position="37"/>
        <end position="63"/>
    </location>
</feature>
<dbReference type="EMBL" id="DF968181">
    <property type="protein sequence ID" value="GAP41068.1"/>
    <property type="molecule type" value="Genomic_DNA"/>
</dbReference>
<dbReference type="PATRIC" id="fig|1678840.3.peg.2459"/>
<organism evidence="9">
    <name type="scientific">Flexilinea flocculi</name>
    <dbReference type="NCBI Taxonomy" id="1678840"/>
    <lineage>
        <taxon>Bacteria</taxon>
        <taxon>Bacillati</taxon>
        <taxon>Chloroflexota</taxon>
        <taxon>Anaerolineae</taxon>
        <taxon>Anaerolineales</taxon>
        <taxon>Anaerolineaceae</taxon>
        <taxon>Flexilinea</taxon>
    </lineage>
</organism>
<dbReference type="GO" id="GO:0016780">
    <property type="term" value="F:phosphotransferase activity, for other substituted phosphate groups"/>
    <property type="evidence" value="ECO:0007669"/>
    <property type="project" value="TreeGrafter"/>
</dbReference>
<keyword evidence="10" id="KW-1185">Reference proteome</keyword>
<dbReference type="InterPro" id="IPR017475">
    <property type="entry name" value="EPS_sugar_tfrase"/>
</dbReference>
<evidence type="ECO:0000256" key="7">
    <source>
        <dbReference type="SAM" id="Phobius"/>
    </source>
</evidence>
<evidence type="ECO:0000313" key="10">
    <source>
        <dbReference type="Proteomes" id="UP000053370"/>
    </source>
</evidence>
<evidence type="ECO:0000256" key="2">
    <source>
        <dbReference type="ARBA" id="ARBA00006464"/>
    </source>
</evidence>
<protein>
    <submittedName>
        <fullName evidence="9">Undecaprenyl-phosphate galactose phosphotransferase, WbaP</fullName>
    </submittedName>
</protein>
<dbReference type="NCBIfam" id="TIGR03022">
    <property type="entry name" value="WbaP_sugtrans"/>
    <property type="match status" value="1"/>
</dbReference>
<evidence type="ECO:0000256" key="1">
    <source>
        <dbReference type="ARBA" id="ARBA00004141"/>
    </source>
</evidence>
<reference evidence="9" key="1">
    <citation type="journal article" date="2015" name="Genome Announc.">
        <title>Draft Genome Sequence of Anaerolineae Strain TC1, a Novel Isolate from a Methanogenic Wastewater Treatment System.</title>
        <authorList>
            <person name="Matsuura N."/>
            <person name="Tourlousse D.M."/>
            <person name="Sun L."/>
            <person name="Toyonaga M."/>
            <person name="Kuroda K."/>
            <person name="Ohashi A."/>
            <person name="Cruz R."/>
            <person name="Yamaguchi T."/>
            <person name="Sekiguchi Y."/>
        </authorList>
    </citation>
    <scope>NUCLEOTIDE SEQUENCE [LARGE SCALE GENOMIC DNA]</scope>
    <source>
        <strain evidence="9">TC1</strain>
    </source>
</reference>
<keyword evidence="4 7" id="KW-0812">Transmembrane</keyword>
<dbReference type="PANTHER" id="PTHR30576:SF0">
    <property type="entry name" value="UNDECAPRENYL-PHOSPHATE N-ACETYLGALACTOSAMINYL 1-PHOSPHATE TRANSFERASE-RELATED"/>
    <property type="match status" value="1"/>
</dbReference>
<dbReference type="STRING" id="1678840.ATC1_131050"/>
<gene>
    <name evidence="9" type="ORF">ATC1_131050</name>
</gene>
<evidence type="ECO:0000256" key="3">
    <source>
        <dbReference type="ARBA" id="ARBA00022679"/>
    </source>
</evidence>
<dbReference type="AlphaFoldDB" id="A0A0S7BL42"/>
<name>A0A0S7BL42_9CHLR</name>